<proteinExistence type="predicted"/>
<evidence type="ECO:0000313" key="2">
    <source>
        <dbReference type="Proteomes" id="UP000298030"/>
    </source>
</evidence>
<reference evidence="1 2" key="1">
    <citation type="journal article" date="2019" name="Nat. Ecol. Evol.">
        <title>Megaphylogeny resolves global patterns of mushroom evolution.</title>
        <authorList>
            <person name="Varga T."/>
            <person name="Krizsan K."/>
            <person name="Foldi C."/>
            <person name="Dima B."/>
            <person name="Sanchez-Garcia M."/>
            <person name="Sanchez-Ramirez S."/>
            <person name="Szollosi G.J."/>
            <person name="Szarkandi J.G."/>
            <person name="Papp V."/>
            <person name="Albert L."/>
            <person name="Andreopoulos W."/>
            <person name="Angelini C."/>
            <person name="Antonin V."/>
            <person name="Barry K.W."/>
            <person name="Bougher N.L."/>
            <person name="Buchanan P."/>
            <person name="Buyck B."/>
            <person name="Bense V."/>
            <person name="Catcheside P."/>
            <person name="Chovatia M."/>
            <person name="Cooper J."/>
            <person name="Damon W."/>
            <person name="Desjardin D."/>
            <person name="Finy P."/>
            <person name="Geml J."/>
            <person name="Haridas S."/>
            <person name="Hughes K."/>
            <person name="Justo A."/>
            <person name="Karasinski D."/>
            <person name="Kautmanova I."/>
            <person name="Kiss B."/>
            <person name="Kocsube S."/>
            <person name="Kotiranta H."/>
            <person name="LaButti K.M."/>
            <person name="Lechner B.E."/>
            <person name="Liimatainen K."/>
            <person name="Lipzen A."/>
            <person name="Lukacs Z."/>
            <person name="Mihaltcheva S."/>
            <person name="Morgado L.N."/>
            <person name="Niskanen T."/>
            <person name="Noordeloos M.E."/>
            <person name="Ohm R.A."/>
            <person name="Ortiz-Santana B."/>
            <person name="Ovrebo C."/>
            <person name="Racz N."/>
            <person name="Riley R."/>
            <person name="Savchenko A."/>
            <person name="Shiryaev A."/>
            <person name="Soop K."/>
            <person name="Spirin V."/>
            <person name="Szebenyi C."/>
            <person name="Tomsovsky M."/>
            <person name="Tulloss R.E."/>
            <person name="Uehling J."/>
            <person name="Grigoriev I.V."/>
            <person name="Vagvolgyi C."/>
            <person name="Papp T."/>
            <person name="Martin F.M."/>
            <person name="Miettinen O."/>
            <person name="Hibbett D.S."/>
            <person name="Nagy L.G."/>
        </authorList>
    </citation>
    <scope>NUCLEOTIDE SEQUENCE [LARGE SCALE GENOMIC DNA]</scope>
    <source>
        <strain evidence="1 2">FP101781</strain>
    </source>
</reference>
<evidence type="ECO:0000313" key="1">
    <source>
        <dbReference type="EMBL" id="TEB26441.1"/>
    </source>
</evidence>
<accession>A0A4Y7SXL2</accession>
<gene>
    <name evidence="1" type="ORF">FA13DRAFT_1038212</name>
</gene>
<organism evidence="1 2">
    <name type="scientific">Coprinellus micaceus</name>
    <name type="common">Glistening ink-cap mushroom</name>
    <name type="synonym">Coprinus micaceus</name>
    <dbReference type="NCBI Taxonomy" id="71717"/>
    <lineage>
        <taxon>Eukaryota</taxon>
        <taxon>Fungi</taxon>
        <taxon>Dikarya</taxon>
        <taxon>Basidiomycota</taxon>
        <taxon>Agaricomycotina</taxon>
        <taxon>Agaricomycetes</taxon>
        <taxon>Agaricomycetidae</taxon>
        <taxon>Agaricales</taxon>
        <taxon>Agaricineae</taxon>
        <taxon>Psathyrellaceae</taxon>
        <taxon>Coprinellus</taxon>
    </lineage>
</organism>
<name>A0A4Y7SXL2_COPMI</name>
<sequence>MRERRIRFLLNHHHHPRTRFWATCSRNSPTLRRILRTKQQTLPHALACLLSSVDRAHSMQPPPAAVVPCIFRRVHIPRRQPKPSPHPLTGYHPPGHNGALYDAWTLLQLSRRSSTSSRLRAAVGEGNSSFIFPLAPPSHPRLLPRIDLARRVSISPHPIHQFPPRIKT</sequence>
<dbReference type="EMBL" id="QPFP01000048">
    <property type="protein sequence ID" value="TEB26441.1"/>
    <property type="molecule type" value="Genomic_DNA"/>
</dbReference>
<protein>
    <submittedName>
        <fullName evidence="1">Uncharacterized protein</fullName>
    </submittedName>
</protein>
<dbReference type="AlphaFoldDB" id="A0A4Y7SXL2"/>
<keyword evidence="2" id="KW-1185">Reference proteome</keyword>
<comment type="caution">
    <text evidence="1">The sequence shown here is derived from an EMBL/GenBank/DDBJ whole genome shotgun (WGS) entry which is preliminary data.</text>
</comment>
<dbReference type="Proteomes" id="UP000298030">
    <property type="component" value="Unassembled WGS sequence"/>
</dbReference>